<feature type="region of interest" description="Disordered" evidence="5">
    <location>
        <begin position="15"/>
        <end position="55"/>
    </location>
</feature>
<dbReference type="FunFam" id="3.10.120.10:FF:000001">
    <property type="entry name" value="Cytochrome b5 reductase 4"/>
    <property type="match status" value="1"/>
</dbReference>
<dbReference type="SMART" id="SM01117">
    <property type="entry name" value="Cyt-b5"/>
    <property type="match status" value="1"/>
</dbReference>
<dbReference type="GeneID" id="38784837"/>
<accession>A0A401H0K3</accession>
<keyword evidence="2 4" id="KW-0479">Metal-binding</keyword>
<evidence type="ECO:0000256" key="5">
    <source>
        <dbReference type="SAM" id="MobiDB-lite"/>
    </source>
</evidence>
<protein>
    <submittedName>
        <fullName evidence="7">Cytochrome b5</fullName>
    </submittedName>
</protein>
<gene>
    <name evidence="7" type="ORF">SCP_1201460</name>
</gene>
<dbReference type="GO" id="GO:0020037">
    <property type="term" value="F:heme binding"/>
    <property type="evidence" value="ECO:0007669"/>
    <property type="project" value="UniProtKB-UniRule"/>
</dbReference>
<dbReference type="PANTHER" id="PTHR46237">
    <property type="entry name" value="CYTOCHROME B5 REDUCTASE 4 FAMILY MEMBER"/>
    <property type="match status" value="1"/>
</dbReference>
<dbReference type="STRING" id="139825.A0A401H0K3"/>
<dbReference type="InterPro" id="IPR001199">
    <property type="entry name" value="Cyt_B5-like_heme/steroid-bd"/>
</dbReference>
<dbReference type="InterPro" id="IPR018506">
    <property type="entry name" value="Cyt_B5_heme-BS"/>
</dbReference>
<dbReference type="PANTHER" id="PTHR46237:SF1">
    <property type="entry name" value="CYTOCHROME B5 REDUCTASE 4"/>
    <property type="match status" value="1"/>
</dbReference>
<dbReference type="AlphaFoldDB" id="A0A401H0K3"/>
<feature type="compositionally biased region" description="Basic and acidic residues" evidence="5">
    <location>
        <begin position="27"/>
        <end position="42"/>
    </location>
</feature>
<feature type="domain" description="Cytochrome b5 heme-binding" evidence="6">
    <location>
        <begin position="146"/>
        <end position="222"/>
    </location>
</feature>
<name>A0A401H0K3_9APHY</name>
<evidence type="ECO:0000313" key="7">
    <source>
        <dbReference type="EMBL" id="GBE87920.1"/>
    </source>
</evidence>
<dbReference type="SUPFAM" id="SSF55856">
    <property type="entry name" value="Cytochrome b5-like heme/steroid binding domain"/>
    <property type="match status" value="1"/>
</dbReference>
<dbReference type="InterPro" id="IPR051872">
    <property type="entry name" value="Cytochrome_b5/Flavoprotein_Rdt"/>
</dbReference>
<dbReference type="GO" id="GO:0046872">
    <property type="term" value="F:metal ion binding"/>
    <property type="evidence" value="ECO:0007669"/>
    <property type="project" value="UniProtKB-UniRule"/>
</dbReference>
<dbReference type="PROSITE" id="PS00191">
    <property type="entry name" value="CYTOCHROME_B5_1"/>
    <property type="match status" value="1"/>
</dbReference>
<sequence>MASYLRSWLYAQTPSDVPNTPSIVESAPHDSDGDTETIHGGDDTDDMPPSFPSVNSAQRIASDKFTENGIPMILTDTQPMLPPPPPLLAQRQPGISSGSLAVPLTTIKPPAKSSKRGKVALAPGHGPLDWANLKKSGQDLRGVDTFLRVTPSMLRRHNKREDAWAVFNGKVYNITPYLSYHPGGERELMRVAGRDGSKLFALTHAWVNLDYMLDGCMVGFLTAEPSS</sequence>
<evidence type="ECO:0000313" key="8">
    <source>
        <dbReference type="Proteomes" id="UP000287166"/>
    </source>
</evidence>
<dbReference type="InterPro" id="IPR036400">
    <property type="entry name" value="Cyt_B5-like_heme/steroid_sf"/>
</dbReference>
<evidence type="ECO:0000256" key="4">
    <source>
        <dbReference type="RuleBase" id="RU362121"/>
    </source>
</evidence>
<dbReference type="Gene3D" id="3.10.120.10">
    <property type="entry name" value="Cytochrome b5-like heme/steroid binding domain"/>
    <property type="match status" value="1"/>
</dbReference>
<proteinExistence type="inferred from homology"/>
<keyword evidence="8" id="KW-1185">Reference proteome</keyword>
<keyword evidence="1 4" id="KW-0349">Heme</keyword>
<dbReference type="InParanoid" id="A0A401H0K3"/>
<dbReference type="GO" id="GO:0004128">
    <property type="term" value="F:cytochrome-b5 reductase activity, acting on NAD(P)H"/>
    <property type="evidence" value="ECO:0007669"/>
    <property type="project" value="TreeGrafter"/>
</dbReference>
<dbReference type="OrthoDB" id="432299at2759"/>
<reference evidence="7 8" key="1">
    <citation type="journal article" date="2018" name="Sci. Rep.">
        <title>Genome sequence of the cauliflower mushroom Sparassis crispa (Hanabiratake) and its association with beneficial usage.</title>
        <authorList>
            <person name="Kiyama R."/>
            <person name="Furutani Y."/>
            <person name="Kawaguchi K."/>
            <person name="Nakanishi T."/>
        </authorList>
    </citation>
    <scope>NUCLEOTIDE SEQUENCE [LARGE SCALE GENOMIC DNA]</scope>
</reference>
<feature type="region of interest" description="Disordered" evidence="5">
    <location>
        <begin position="74"/>
        <end position="118"/>
    </location>
</feature>
<organism evidence="7 8">
    <name type="scientific">Sparassis crispa</name>
    <dbReference type="NCBI Taxonomy" id="139825"/>
    <lineage>
        <taxon>Eukaryota</taxon>
        <taxon>Fungi</taxon>
        <taxon>Dikarya</taxon>
        <taxon>Basidiomycota</taxon>
        <taxon>Agaricomycotina</taxon>
        <taxon>Agaricomycetes</taxon>
        <taxon>Polyporales</taxon>
        <taxon>Sparassidaceae</taxon>
        <taxon>Sparassis</taxon>
    </lineage>
</organism>
<evidence type="ECO:0000256" key="3">
    <source>
        <dbReference type="ARBA" id="ARBA00023004"/>
    </source>
</evidence>
<dbReference type="GO" id="GO:0005737">
    <property type="term" value="C:cytoplasm"/>
    <property type="evidence" value="ECO:0007669"/>
    <property type="project" value="TreeGrafter"/>
</dbReference>
<comment type="similarity">
    <text evidence="4">Belongs to the cytochrome b5 family.</text>
</comment>
<dbReference type="EMBL" id="BFAD01000012">
    <property type="protein sequence ID" value="GBE87920.1"/>
    <property type="molecule type" value="Genomic_DNA"/>
</dbReference>
<dbReference type="PROSITE" id="PS50255">
    <property type="entry name" value="CYTOCHROME_B5_2"/>
    <property type="match status" value="1"/>
</dbReference>
<dbReference type="Pfam" id="PF00173">
    <property type="entry name" value="Cyt-b5"/>
    <property type="match status" value="1"/>
</dbReference>
<dbReference type="FunCoup" id="A0A401H0K3">
    <property type="interactions" value="38"/>
</dbReference>
<evidence type="ECO:0000256" key="1">
    <source>
        <dbReference type="ARBA" id="ARBA00022617"/>
    </source>
</evidence>
<evidence type="ECO:0000256" key="2">
    <source>
        <dbReference type="ARBA" id="ARBA00022723"/>
    </source>
</evidence>
<keyword evidence="3 4" id="KW-0408">Iron</keyword>
<dbReference type="RefSeq" id="XP_027618833.1">
    <property type="nucleotide sequence ID" value="XM_027763032.1"/>
</dbReference>
<comment type="caution">
    <text evidence="7">The sequence shown here is derived from an EMBL/GenBank/DDBJ whole genome shotgun (WGS) entry which is preliminary data.</text>
</comment>
<dbReference type="Proteomes" id="UP000287166">
    <property type="component" value="Unassembled WGS sequence"/>
</dbReference>
<evidence type="ECO:0000259" key="6">
    <source>
        <dbReference type="PROSITE" id="PS50255"/>
    </source>
</evidence>